<evidence type="ECO:0000313" key="2">
    <source>
        <dbReference type="Proteomes" id="UP000709295"/>
    </source>
</evidence>
<reference evidence="1" key="1">
    <citation type="submission" date="2021-01" db="EMBL/GenBank/DDBJ databases">
        <title>Phytophthora aleatoria, a newly-described species from Pinus radiata is distinct from Phytophthora cactorum isolates based on comparative genomics.</title>
        <authorList>
            <person name="Mcdougal R."/>
            <person name="Panda P."/>
            <person name="Williams N."/>
            <person name="Studholme D.J."/>
        </authorList>
    </citation>
    <scope>NUCLEOTIDE SEQUENCE</scope>
    <source>
        <strain evidence="1">NZFS 4037</strain>
    </source>
</reference>
<comment type="caution">
    <text evidence="1">The sequence shown here is derived from an EMBL/GenBank/DDBJ whole genome shotgun (WGS) entry which is preliminary data.</text>
</comment>
<dbReference type="Proteomes" id="UP000709295">
    <property type="component" value="Unassembled WGS sequence"/>
</dbReference>
<accession>A0A8J5III3</accession>
<dbReference type="AlphaFoldDB" id="A0A8J5III3"/>
<proteinExistence type="predicted"/>
<dbReference type="EMBL" id="JAENGY010000433">
    <property type="protein sequence ID" value="KAG6963074.1"/>
    <property type="molecule type" value="Genomic_DNA"/>
</dbReference>
<gene>
    <name evidence="1" type="ORF">JG688_00008313</name>
</gene>
<name>A0A8J5III3_9STRA</name>
<evidence type="ECO:0000313" key="1">
    <source>
        <dbReference type="EMBL" id="KAG6963074.1"/>
    </source>
</evidence>
<keyword evidence="2" id="KW-1185">Reference proteome</keyword>
<protein>
    <submittedName>
        <fullName evidence="1">Uncharacterized protein</fullName>
    </submittedName>
</protein>
<sequence length="73" mass="8291">MARCEVRGLQAYGCVPTCCGLVYAEFCIRVDDVRLAGDCRSSVSWSALTWVAAVRWNKHAAQDHFWCRSKLCY</sequence>
<organism evidence="1 2">
    <name type="scientific">Phytophthora aleatoria</name>
    <dbReference type="NCBI Taxonomy" id="2496075"/>
    <lineage>
        <taxon>Eukaryota</taxon>
        <taxon>Sar</taxon>
        <taxon>Stramenopiles</taxon>
        <taxon>Oomycota</taxon>
        <taxon>Peronosporomycetes</taxon>
        <taxon>Peronosporales</taxon>
        <taxon>Peronosporaceae</taxon>
        <taxon>Phytophthora</taxon>
    </lineage>
</organism>